<keyword evidence="2" id="KW-0269">Exonuclease</keyword>
<protein>
    <submittedName>
        <fullName evidence="2">Exonuclease</fullName>
    </submittedName>
</protein>
<gene>
    <name evidence="2" type="ORF">WKR92_03870</name>
</gene>
<proteinExistence type="predicted"/>
<reference evidence="2 3" key="1">
    <citation type="submission" date="2024-04" db="EMBL/GenBank/DDBJ databases">
        <title>Albibacterium profundi sp. nov., isolated from sediment of the Challenger Deep of Mariana Trench.</title>
        <authorList>
            <person name="Wang Y."/>
        </authorList>
    </citation>
    <scope>NUCLEOTIDE SEQUENCE [LARGE SCALE GENOMIC DNA]</scope>
    <source>
        <strain evidence="2 3">RHL897</strain>
    </source>
</reference>
<dbReference type="InterPro" id="IPR036866">
    <property type="entry name" value="RibonucZ/Hydroxyglut_hydro"/>
</dbReference>
<feature type="domain" description="Metallo-beta-lactamase" evidence="1">
    <location>
        <begin position="11"/>
        <end position="172"/>
    </location>
</feature>
<dbReference type="SMART" id="SM00849">
    <property type="entry name" value="Lactamase_B"/>
    <property type="match status" value="1"/>
</dbReference>
<dbReference type="RefSeq" id="WP_375556519.1">
    <property type="nucleotide sequence ID" value="NZ_JBBVGT010000002.1"/>
</dbReference>
<dbReference type="InterPro" id="IPR001279">
    <property type="entry name" value="Metallo-B-lactamas"/>
</dbReference>
<dbReference type="InterPro" id="IPR050698">
    <property type="entry name" value="MBL"/>
</dbReference>
<sequence>MKEIISDFLVMTKQGLYCATGNFHIDPTSSVKTAVISHAHGDHACRNNVTVYCTPPTQAFMKSRYGKASGHEFRLFEYFQSFDVGGVKITFISAGHILGSAQILLEYKNVSYLYTGDYKVQPDPTCTPIDYFRADVLITESTFANPTTHHPSDVEEIKKLNTFSDNVLLGAYGLGKAQRLNYLINKYCPQKAVHLHYSILPIHRVYEQYGVDFLRYSPYERKALKSNLENQIYIVPPLTFNSYFRATNLKKVFASGWERLQRNNDMSLYISDHVDWGEILEYICVVDPIEIWTLHGDGKYLEEHFHAKVPVKILN</sequence>
<accession>A0ABV5CBW0</accession>
<dbReference type="EMBL" id="JBBVGT010000002">
    <property type="protein sequence ID" value="MFB5944961.1"/>
    <property type="molecule type" value="Genomic_DNA"/>
</dbReference>
<evidence type="ECO:0000313" key="3">
    <source>
        <dbReference type="Proteomes" id="UP001580928"/>
    </source>
</evidence>
<dbReference type="Gene3D" id="3.60.15.10">
    <property type="entry name" value="Ribonuclease Z/Hydroxyacylglutathione hydrolase-like"/>
    <property type="match status" value="1"/>
</dbReference>
<organism evidence="2 3">
    <name type="scientific">Albibacterium profundi</name>
    <dbReference type="NCBI Taxonomy" id="3134906"/>
    <lineage>
        <taxon>Bacteria</taxon>
        <taxon>Pseudomonadati</taxon>
        <taxon>Bacteroidota</taxon>
        <taxon>Sphingobacteriia</taxon>
        <taxon>Sphingobacteriales</taxon>
        <taxon>Sphingobacteriaceae</taxon>
        <taxon>Albibacterium</taxon>
    </lineage>
</organism>
<dbReference type="PANTHER" id="PTHR11203">
    <property type="entry name" value="CLEAVAGE AND POLYADENYLATION SPECIFICITY FACTOR FAMILY MEMBER"/>
    <property type="match status" value="1"/>
</dbReference>
<evidence type="ECO:0000259" key="1">
    <source>
        <dbReference type="SMART" id="SM00849"/>
    </source>
</evidence>
<comment type="caution">
    <text evidence="2">The sequence shown here is derived from an EMBL/GenBank/DDBJ whole genome shotgun (WGS) entry which is preliminary data.</text>
</comment>
<dbReference type="PANTHER" id="PTHR11203:SF49">
    <property type="entry name" value="BLL1145 PROTEIN"/>
    <property type="match status" value="1"/>
</dbReference>
<dbReference type="Proteomes" id="UP001580928">
    <property type="component" value="Unassembled WGS sequence"/>
</dbReference>
<name>A0ABV5CBW0_9SPHI</name>
<keyword evidence="2" id="KW-0378">Hydrolase</keyword>
<keyword evidence="3" id="KW-1185">Reference proteome</keyword>
<evidence type="ECO:0000313" key="2">
    <source>
        <dbReference type="EMBL" id="MFB5944961.1"/>
    </source>
</evidence>
<keyword evidence="2" id="KW-0540">Nuclease</keyword>
<dbReference type="SUPFAM" id="SSF56281">
    <property type="entry name" value="Metallo-hydrolase/oxidoreductase"/>
    <property type="match status" value="1"/>
</dbReference>
<dbReference type="GO" id="GO:0004527">
    <property type="term" value="F:exonuclease activity"/>
    <property type="evidence" value="ECO:0007669"/>
    <property type="project" value="UniProtKB-KW"/>
</dbReference>